<protein>
    <submittedName>
        <fullName evidence="2">HAD family hydrolase</fullName>
    </submittedName>
</protein>
<dbReference type="InterPro" id="IPR023214">
    <property type="entry name" value="HAD_sf"/>
</dbReference>
<dbReference type="GO" id="GO:0016787">
    <property type="term" value="F:hydrolase activity"/>
    <property type="evidence" value="ECO:0007669"/>
    <property type="project" value="UniProtKB-KW"/>
</dbReference>
<dbReference type="EMBL" id="BAAAQN010000090">
    <property type="protein sequence ID" value="GAA2063180.1"/>
    <property type="molecule type" value="Genomic_DNA"/>
</dbReference>
<comment type="caution">
    <text evidence="2">The sequence shown here is derived from an EMBL/GenBank/DDBJ whole genome shotgun (WGS) entry which is preliminary data.</text>
</comment>
<reference evidence="3" key="1">
    <citation type="journal article" date="2019" name="Int. J. Syst. Evol. Microbiol.">
        <title>The Global Catalogue of Microorganisms (GCM) 10K type strain sequencing project: providing services to taxonomists for standard genome sequencing and annotation.</title>
        <authorList>
            <consortium name="The Broad Institute Genomics Platform"/>
            <consortium name="The Broad Institute Genome Sequencing Center for Infectious Disease"/>
            <person name="Wu L."/>
            <person name="Ma J."/>
        </authorList>
    </citation>
    <scope>NUCLEOTIDE SEQUENCE [LARGE SCALE GENOMIC DNA]</scope>
    <source>
        <strain evidence="3">JCM 16014</strain>
    </source>
</reference>
<keyword evidence="3" id="KW-1185">Reference proteome</keyword>
<evidence type="ECO:0000313" key="3">
    <source>
        <dbReference type="Proteomes" id="UP001500751"/>
    </source>
</evidence>
<dbReference type="InterPro" id="IPR036412">
    <property type="entry name" value="HAD-like_sf"/>
</dbReference>
<dbReference type="RefSeq" id="WP_344671723.1">
    <property type="nucleotide sequence ID" value="NZ_BAAAQN010000090.1"/>
</dbReference>
<evidence type="ECO:0000256" key="1">
    <source>
        <dbReference type="SAM" id="MobiDB-lite"/>
    </source>
</evidence>
<gene>
    <name evidence="2" type="ORF">GCM10009839_88090</name>
</gene>
<feature type="compositionally biased region" description="Low complexity" evidence="1">
    <location>
        <begin position="1"/>
        <end position="17"/>
    </location>
</feature>
<keyword evidence="2" id="KW-0378">Hydrolase</keyword>
<accession>A0ABP5H266</accession>
<sequence length="257" mass="26620">MAEPTADPTTAGTADPTTPDRRPLLVVDFDGTVYRDDAPVRYYAEQAAATLPSAARARMLDGFEAYLAEGVAAAAGAADEDEAAVLRSAVDAWGAAAGLGVLRGVGTPALEDAFLASRKFMLTPECPVVAVPALVEAFEELRGPVRIVLATNSPAGGLAPLLDRLGVTGLFDGVLSGANKPAGLRRWIAGELARRPSGELFSLGDHYFNEIEPAMAVGARAGYIDRFGRADGPATVTAEVVEAVLPGIFAWARTVAA</sequence>
<dbReference type="Pfam" id="PF00702">
    <property type="entry name" value="Hydrolase"/>
    <property type="match status" value="1"/>
</dbReference>
<proteinExistence type="predicted"/>
<dbReference type="Gene3D" id="3.40.50.1000">
    <property type="entry name" value="HAD superfamily/HAD-like"/>
    <property type="match status" value="1"/>
</dbReference>
<feature type="region of interest" description="Disordered" evidence="1">
    <location>
        <begin position="1"/>
        <end position="22"/>
    </location>
</feature>
<dbReference type="Proteomes" id="UP001500751">
    <property type="component" value="Unassembled WGS sequence"/>
</dbReference>
<name>A0ABP5H266_9ACTN</name>
<dbReference type="SUPFAM" id="SSF56784">
    <property type="entry name" value="HAD-like"/>
    <property type="match status" value="1"/>
</dbReference>
<evidence type="ECO:0000313" key="2">
    <source>
        <dbReference type="EMBL" id="GAA2063180.1"/>
    </source>
</evidence>
<organism evidence="2 3">
    <name type="scientific">Catenulispora yoronensis</name>
    <dbReference type="NCBI Taxonomy" id="450799"/>
    <lineage>
        <taxon>Bacteria</taxon>
        <taxon>Bacillati</taxon>
        <taxon>Actinomycetota</taxon>
        <taxon>Actinomycetes</taxon>
        <taxon>Catenulisporales</taxon>
        <taxon>Catenulisporaceae</taxon>
        <taxon>Catenulispora</taxon>
    </lineage>
</organism>